<dbReference type="STRING" id="411471.SUBVAR_06598"/>
<keyword evidence="3 5" id="KW-1133">Transmembrane helix</keyword>
<keyword evidence="4 5" id="KW-0472">Membrane</keyword>
<comment type="subcellular location">
    <subcellularLocation>
        <location evidence="1">Membrane</location>
        <topology evidence="1">Multi-pass membrane protein</topology>
    </subcellularLocation>
</comment>
<dbReference type="eggNOG" id="COG0705">
    <property type="taxonomic scope" value="Bacteria"/>
</dbReference>
<gene>
    <name evidence="6" type="ORF">SUBVAR_06598</name>
</gene>
<protein>
    <submittedName>
        <fullName evidence="6">Uncharacterized protein</fullName>
    </submittedName>
</protein>
<reference evidence="6" key="1">
    <citation type="submission" date="2009-12" db="EMBL/GenBank/DDBJ databases">
        <authorList>
            <person name="Weinstock G."/>
            <person name="Sodergren E."/>
            <person name="Clifton S."/>
            <person name="Fulton L."/>
            <person name="Fulton B."/>
            <person name="Courtney L."/>
            <person name="Fronick C."/>
            <person name="Harrison M."/>
            <person name="Strong C."/>
            <person name="Farmer C."/>
            <person name="Delahaunty K."/>
            <person name="Markovic C."/>
            <person name="Hall O."/>
            <person name="Minx P."/>
            <person name="Tomlinson C."/>
            <person name="Mitreva M."/>
            <person name="Nelson J."/>
            <person name="Hou S."/>
            <person name="Wollam A."/>
            <person name="Pepin K.H."/>
            <person name="Johnson M."/>
            <person name="Bhonagiri V."/>
            <person name="Nash W.E."/>
            <person name="Warren W."/>
            <person name="Chinwalla A."/>
            <person name="Mardis E.R."/>
            <person name="Wilson R.K."/>
        </authorList>
    </citation>
    <scope>NUCLEOTIDE SEQUENCE [LARGE SCALE GENOMIC DNA]</scope>
    <source>
        <strain evidence="6">DSM 15176</strain>
    </source>
</reference>
<evidence type="ECO:0000256" key="4">
    <source>
        <dbReference type="ARBA" id="ARBA00023136"/>
    </source>
</evidence>
<dbReference type="HOGENOM" id="CLU_070290_0_0_9"/>
<dbReference type="InterPro" id="IPR035952">
    <property type="entry name" value="Rhomboid-like_sf"/>
</dbReference>
<dbReference type="EMBL" id="ACBY02000036">
    <property type="protein sequence ID" value="EFB75101.1"/>
    <property type="molecule type" value="Genomic_DNA"/>
</dbReference>
<accession>D1PQC9</accession>
<name>D1PQC9_9FIRM</name>
<sequence length="219" mass="25602">MHWIDTLERRFGRYGIPYLVNALIVGQLAVGLFILIINWRLGTAISLDRDAVLHGQVWRLVTFLFQPIWLGSLLGILNLFFYFWIGNSLTRYWGDFRITLYLLLGTVGTWIGAFLTGAGGPSGVYLSMLFAYCWMWPNQEVLLWGIIPLKMKYLGWFELALWLLQFITSNFANRVSLVLGMAGFVAFLGPEVFSWCKETVFSWKRRRDWNNRNNRNNRW</sequence>
<evidence type="ECO:0000256" key="5">
    <source>
        <dbReference type="SAM" id="Phobius"/>
    </source>
</evidence>
<feature type="transmembrane region" description="Helical" evidence="5">
    <location>
        <begin position="57"/>
        <end position="86"/>
    </location>
</feature>
<evidence type="ECO:0000313" key="7">
    <source>
        <dbReference type="Proteomes" id="UP000003438"/>
    </source>
</evidence>
<evidence type="ECO:0000313" key="6">
    <source>
        <dbReference type="EMBL" id="EFB75101.1"/>
    </source>
</evidence>
<keyword evidence="7" id="KW-1185">Reference proteome</keyword>
<dbReference type="OrthoDB" id="9778756at2"/>
<feature type="transmembrane region" description="Helical" evidence="5">
    <location>
        <begin position="177"/>
        <end position="196"/>
    </location>
</feature>
<dbReference type="RefSeq" id="WP_007047958.1">
    <property type="nucleotide sequence ID" value="NZ_GG704770.1"/>
</dbReference>
<dbReference type="AlphaFoldDB" id="D1PQC9"/>
<dbReference type="Gene3D" id="1.20.1540.10">
    <property type="entry name" value="Rhomboid-like"/>
    <property type="match status" value="1"/>
</dbReference>
<feature type="transmembrane region" description="Helical" evidence="5">
    <location>
        <begin position="153"/>
        <end position="171"/>
    </location>
</feature>
<proteinExistence type="predicted"/>
<comment type="caution">
    <text evidence="6">The sequence shown here is derived from an EMBL/GenBank/DDBJ whole genome shotgun (WGS) entry which is preliminary data.</text>
</comment>
<feature type="transmembrane region" description="Helical" evidence="5">
    <location>
        <begin position="98"/>
        <end position="118"/>
    </location>
</feature>
<dbReference type="SUPFAM" id="SSF144091">
    <property type="entry name" value="Rhomboid-like"/>
    <property type="match status" value="1"/>
</dbReference>
<keyword evidence="2 5" id="KW-0812">Transmembrane</keyword>
<evidence type="ECO:0000256" key="2">
    <source>
        <dbReference type="ARBA" id="ARBA00022692"/>
    </source>
</evidence>
<evidence type="ECO:0000256" key="3">
    <source>
        <dbReference type="ARBA" id="ARBA00022989"/>
    </source>
</evidence>
<evidence type="ECO:0000256" key="1">
    <source>
        <dbReference type="ARBA" id="ARBA00004141"/>
    </source>
</evidence>
<dbReference type="Proteomes" id="UP000003438">
    <property type="component" value="Unassembled WGS sequence"/>
</dbReference>
<feature type="transmembrane region" description="Helical" evidence="5">
    <location>
        <begin position="18"/>
        <end position="37"/>
    </location>
</feature>
<organism evidence="6 7">
    <name type="scientific">Subdoligranulum variabile DSM 15176</name>
    <dbReference type="NCBI Taxonomy" id="411471"/>
    <lineage>
        <taxon>Bacteria</taxon>
        <taxon>Bacillati</taxon>
        <taxon>Bacillota</taxon>
        <taxon>Clostridia</taxon>
        <taxon>Eubacteriales</taxon>
        <taxon>Oscillospiraceae</taxon>
        <taxon>Subdoligranulum</taxon>
    </lineage>
</organism>
<dbReference type="GO" id="GO:0016020">
    <property type="term" value="C:membrane"/>
    <property type="evidence" value="ECO:0007669"/>
    <property type="project" value="UniProtKB-SubCell"/>
</dbReference>